<dbReference type="AlphaFoldDB" id="A0A8E1QXY9"/>
<feature type="compositionally biased region" description="Basic residues" evidence="1">
    <location>
        <begin position="24"/>
        <end position="46"/>
    </location>
</feature>
<keyword evidence="3" id="KW-1185">Reference proteome</keyword>
<accession>A0A8E1QXY9</accession>
<dbReference type="Pfam" id="PF20125">
    <property type="entry name" value="DUF6515"/>
    <property type="match status" value="1"/>
</dbReference>
<gene>
    <name evidence="2" type="ORF">ACU52_06150</name>
</gene>
<reference evidence="2 3" key="1">
    <citation type="submission" date="2015-06" db="EMBL/GenBank/DDBJ databases">
        <title>Prevotella sp. 109, sp. nov., a novel member of the family Prevotellaceae isolated from human faeces.</title>
        <authorList>
            <person name="Shkoporov A.N."/>
            <person name="Chaplin A.V."/>
            <person name="Kafarskaia L.I."/>
            <person name="Efimov B.A."/>
        </authorList>
    </citation>
    <scope>NUCLEOTIDE SEQUENCE [LARGE SCALE GENOMIC DNA]</scope>
    <source>
        <strain evidence="2 3">109</strain>
    </source>
</reference>
<proteinExistence type="predicted"/>
<sequence>MLLTLTCATTGASTLTETSYITQPKHHKKHHHKAPPHKKYHHKKRPAPPPHGRPPGVVIHHNHRPYIYSHGRYYCDRGGTYVVVKPSIGMIVPSLPTGYVTVKRPHGRIGYAFGGVVYEKITSNGAFKFKIVGFL</sequence>
<evidence type="ECO:0000313" key="3">
    <source>
        <dbReference type="Proteomes" id="UP000036951"/>
    </source>
</evidence>
<evidence type="ECO:0000256" key="1">
    <source>
        <dbReference type="SAM" id="MobiDB-lite"/>
    </source>
</evidence>
<comment type="caution">
    <text evidence="2">The sequence shown here is derived from an EMBL/GenBank/DDBJ whole genome shotgun (WGS) entry which is preliminary data.</text>
</comment>
<dbReference type="Proteomes" id="UP000036951">
    <property type="component" value="Unassembled WGS sequence"/>
</dbReference>
<protein>
    <submittedName>
        <fullName evidence="2">Uncharacterized protein</fullName>
    </submittedName>
</protein>
<dbReference type="EMBL" id="LFQU01000009">
    <property type="protein sequence ID" value="KOO68743.1"/>
    <property type="molecule type" value="Genomic_DNA"/>
</dbReference>
<organism evidence="2 3">
    <name type="scientific">Xylanibacter rarus</name>
    <dbReference type="NCBI Taxonomy" id="1676614"/>
    <lineage>
        <taxon>Bacteria</taxon>
        <taxon>Pseudomonadati</taxon>
        <taxon>Bacteroidota</taxon>
        <taxon>Bacteroidia</taxon>
        <taxon>Bacteroidales</taxon>
        <taxon>Prevotellaceae</taxon>
        <taxon>Xylanibacter</taxon>
    </lineage>
</organism>
<dbReference type="InterPro" id="IPR045398">
    <property type="entry name" value="DUF6515"/>
</dbReference>
<name>A0A8E1QXY9_9BACT</name>
<evidence type="ECO:0000313" key="2">
    <source>
        <dbReference type="EMBL" id="KOO68743.1"/>
    </source>
</evidence>
<feature type="region of interest" description="Disordered" evidence="1">
    <location>
        <begin position="18"/>
        <end position="55"/>
    </location>
</feature>